<gene>
    <name evidence="1" type="ORF">METZ01_LOCUS109992</name>
</gene>
<proteinExistence type="predicted"/>
<evidence type="ECO:0000313" key="1">
    <source>
        <dbReference type="EMBL" id="SVA57138.1"/>
    </source>
</evidence>
<dbReference type="AlphaFoldDB" id="A0A381WXY2"/>
<accession>A0A381WXY2</accession>
<dbReference type="EMBL" id="UINC01013187">
    <property type="protein sequence ID" value="SVA57138.1"/>
    <property type="molecule type" value="Genomic_DNA"/>
</dbReference>
<reference evidence="1" key="1">
    <citation type="submission" date="2018-05" db="EMBL/GenBank/DDBJ databases">
        <authorList>
            <person name="Lanie J.A."/>
            <person name="Ng W.-L."/>
            <person name="Kazmierczak K.M."/>
            <person name="Andrzejewski T.M."/>
            <person name="Davidsen T.M."/>
            <person name="Wayne K.J."/>
            <person name="Tettelin H."/>
            <person name="Glass J.I."/>
            <person name="Rusch D."/>
            <person name="Podicherti R."/>
            <person name="Tsui H.-C.T."/>
            <person name="Winkler M.E."/>
        </authorList>
    </citation>
    <scope>NUCLEOTIDE SEQUENCE</scope>
</reference>
<protein>
    <submittedName>
        <fullName evidence="1">Uncharacterized protein</fullName>
    </submittedName>
</protein>
<organism evidence="1">
    <name type="scientific">marine metagenome</name>
    <dbReference type="NCBI Taxonomy" id="408172"/>
    <lineage>
        <taxon>unclassified sequences</taxon>
        <taxon>metagenomes</taxon>
        <taxon>ecological metagenomes</taxon>
    </lineage>
</organism>
<name>A0A381WXY2_9ZZZZ</name>
<sequence length="44" mass="5350">MEMKNLVNNWQDWVAYYNCSELNSSMDEIANDIKDKFLLTMRQF</sequence>